<sequence>MLSNGEEDFLLDESSVLAFLADCEIMSDVTPLASPFATSTPTQCDTVMTTWSDSTNSTMSPEKQPTQKKSWRQRRKEEVLQLREVVKQLSTELERHKRAAGVQSTLPTVVESTPKFVMKAQAAHKTEASVMWEKIAGRQSMLRLHSEEENAKLRKAVARQLQQAKNLQRAIKRKLREDMVSSTMGLIRKNRLNMRGVTPPLDNKVVLDKLMAGLDDVYKGIDSFFEDTGMNQLSCPGRRNNSMASRRSRGIFVEFLDNYPLPFDVCQTAKAIWTPEEDRSGKSHIYFLQVRAGSSTQMVSMAFDFWVDGVDFRTVMRSVTRKYVENGRIVFISRSLIQPLYEDISLAFTETRRVVLKNGDLSLLGPTTMMQTHREAIMHGDLSAIDTTKYPSLDIGLKTWEKSITRDNNRVEDQLVRAVN</sequence>
<dbReference type="AlphaFoldDB" id="A0A2P4X8A1"/>
<name>A0A2P4X8A1_9STRA</name>
<evidence type="ECO:0000256" key="2">
    <source>
        <dbReference type="SAM" id="MobiDB-lite"/>
    </source>
</evidence>
<feature type="compositionally biased region" description="Polar residues" evidence="2">
    <location>
        <begin position="49"/>
        <end position="68"/>
    </location>
</feature>
<reference evidence="3 4" key="1">
    <citation type="journal article" date="2017" name="Genome Biol. Evol.">
        <title>Phytophthora megakarya and P. palmivora, closely related causal agents of cacao black pod rot, underwent increases in genome sizes and gene numbers by different mechanisms.</title>
        <authorList>
            <person name="Ali S.S."/>
            <person name="Shao J."/>
            <person name="Lary D.J."/>
            <person name="Kronmiller B."/>
            <person name="Shen D."/>
            <person name="Strem M.D."/>
            <person name="Amoako-Attah I."/>
            <person name="Akrofi A.Y."/>
            <person name="Begoude B.A."/>
            <person name="Ten Hoopen G.M."/>
            <person name="Coulibaly K."/>
            <person name="Kebe B.I."/>
            <person name="Melnick R.L."/>
            <person name="Guiltinan M.J."/>
            <person name="Tyler B.M."/>
            <person name="Meinhardt L.W."/>
            <person name="Bailey B.A."/>
        </authorList>
    </citation>
    <scope>NUCLEOTIDE SEQUENCE [LARGE SCALE GENOMIC DNA]</scope>
    <source>
        <strain evidence="4">sbr112.9</strain>
    </source>
</reference>
<evidence type="ECO:0000256" key="1">
    <source>
        <dbReference type="SAM" id="Coils"/>
    </source>
</evidence>
<keyword evidence="1" id="KW-0175">Coiled coil</keyword>
<dbReference type="PANTHER" id="PTHR35796:SF3">
    <property type="entry name" value="BHLH DOMAIN-CONTAINING PROTEIN"/>
    <property type="match status" value="1"/>
</dbReference>
<evidence type="ECO:0000313" key="3">
    <source>
        <dbReference type="EMBL" id="POM61778.1"/>
    </source>
</evidence>
<evidence type="ECO:0008006" key="5">
    <source>
        <dbReference type="Google" id="ProtNLM"/>
    </source>
</evidence>
<feature type="coiled-coil region" evidence="1">
    <location>
        <begin position="150"/>
        <end position="177"/>
    </location>
</feature>
<gene>
    <name evidence="3" type="ORF">PHPALM_29158</name>
</gene>
<dbReference type="EMBL" id="NCKW01015797">
    <property type="protein sequence ID" value="POM61778.1"/>
    <property type="molecule type" value="Genomic_DNA"/>
</dbReference>
<dbReference type="PANTHER" id="PTHR35796">
    <property type="entry name" value="HYPOTHETICAL CYTOSOLIC PROTEIN"/>
    <property type="match status" value="1"/>
</dbReference>
<accession>A0A2P4X8A1</accession>
<dbReference type="Proteomes" id="UP000237271">
    <property type="component" value="Unassembled WGS sequence"/>
</dbReference>
<proteinExistence type="predicted"/>
<protein>
    <recommendedName>
        <fullName evidence="5">M96 mating-specific protein family</fullName>
    </recommendedName>
</protein>
<evidence type="ECO:0000313" key="4">
    <source>
        <dbReference type="Proteomes" id="UP000237271"/>
    </source>
</evidence>
<comment type="caution">
    <text evidence="3">The sequence shown here is derived from an EMBL/GenBank/DDBJ whole genome shotgun (WGS) entry which is preliminary data.</text>
</comment>
<organism evidence="3 4">
    <name type="scientific">Phytophthora palmivora</name>
    <dbReference type="NCBI Taxonomy" id="4796"/>
    <lineage>
        <taxon>Eukaryota</taxon>
        <taxon>Sar</taxon>
        <taxon>Stramenopiles</taxon>
        <taxon>Oomycota</taxon>
        <taxon>Peronosporomycetes</taxon>
        <taxon>Peronosporales</taxon>
        <taxon>Peronosporaceae</taxon>
        <taxon>Phytophthora</taxon>
    </lineage>
</organism>
<keyword evidence="4" id="KW-1185">Reference proteome</keyword>
<dbReference type="OrthoDB" id="127646at2759"/>
<feature type="region of interest" description="Disordered" evidence="2">
    <location>
        <begin position="49"/>
        <end position="75"/>
    </location>
</feature>